<evidence type="ECO:0000313" key="2">
    <source>
        <dbReference type="Proteomes" id="UP000620327"/>
    </source>
</evidence>
<accession>A0A923MJ91</accession>
<gene>
    <name evidence="1" type="ORF">H8Z83_09225</name>
</gene>
<evidence type="ECO:0000313" key="1">
    <source>
        <dbReference type="EMBL" id="MBC5770499.1"/>
    </source>
</evidence>
<sequence length="119" mass="13165">MLMLVNGDYVPQGNGLRSAKGDEAVLQRMLMKLTARRGQFPFMEDFGSRLWTLDRLRPAERQAAAEQYVLEALRDEPGLTVEQVTLAENGGKASLTVNAVKDERRLTAEVALGQEGVTM</sequence>
<dbReference type="EMBL" id="JACOQI010000007">
    <property type="protein sequence ID" value="MBC5770499.1"/>
    <property type="molecule type" value="Genomic_DNA"/>
</dbReference>
<dbReference type="AlphaFoldDB" id="A0A923MJ91"/>
<proteinExistence type="predicted"/>
<keyword evidence="2" id="KW-1185">Reference proteome</keyword>
<protein>
    <submittedName>
        <fullName evidence="1">Uncharacterized protein</fullName>
    </submittedName>
</protein>
<dbReference type="SUPFAM" id="SSF160719">
    <property type="entry name" value="gpW/gp25-like"/>
    <property type="match status" value="1"/>
</dbReference>
<reference evidence="1" key="1">
    <citation type="submission" date="2020-08" db="EMBL/GenBank/DDBJ databases">
        <title>Genome public.</title>
        <authorList>
            <person name="Liu C."/>
            <person name="Sun Q."/>
        </authorList>
    </citation>
    <scope>NUCLEOTIDE SEQUENCE</scope>
    <source>
        <strain evidence="1">BX15</strain>
    </source>
</reference>
<dbReference type="Gene3D" id="3.10.450.40">
    <property type="match status" value="1"/>
</dbReference>
<organism evidence="1 2">
    <name type="scientific">Dysosmobacter segnis</name>
    <dbReference type="NCBI Taxonomy" id="2763042"/>
    <lineage>
        <taxon>Bacteria</taxon>
        <taxon>Bacillati</taxon>
        <taxon>Bacillota</taxon>
        <taxon>Clostridia</taxon>
        <taxon>Eubacteriales</taxon>
        <taxon>Oscillospiraceae</taxon>
        <taxon>Dysosmobacter</taxon>
    </lineage>
</organism>
<comment type="caution">
    <text evidence="1">The sequence shown here is derived from an EMBL/GenBank/DDBJ whole genome shotgun (WGS) entry which is preliminary data.</text>
</comment>
<dbReference type="RefSeq" id="WP_187014748.1">
    <property type="nucleotide sequence ID" value="NZ_JACOQI010000007.1"/>
</dbReference>
<name>A0A923MJ91_9FIRM</name>
<dbReference type="Proteomes" id="UP000620327">
    <property type="component" value="Unassembled WGS sequence"/>
</dbReference>